<accession>A0A8S5T061</accession>
<proteinExistence type="predicted"/>
<dbReference type="Pfam" id="PF00293">
    <property type="entry name" value="NUDIX"/>
    <property type="match status" value="1"/>
</dbReference>
<dbReference type="EMBL" id="BK032721">
    <property type="protein sequence ID" value="DAF56725.1"/>
    <property type="molecule type" value="Genomic_DNA"/>
</dbReference>
<evidence type="ECO:0000259" key="2">
    <source>
        <dbReference type="PROSITE" id="PS51462"/>
    </source>
</evidence>
<dbReference type="InterPro" id="IPR000086">
    <property type="entry name" value="NUDIX_hydrolase_dom"/>
</dbReference>
<keyword evidence="1" id="KW-0378">Hydrolase</keyword>
<evidence type="ECO:0000313" key="3">
    <source>
        <dbReference type="EMBL" id="DAF56725.1"/>
    </source>
</evidence>
<organism evidence="3">
    <name type="scientific">Myoviridae sp. ctWb16</name>
    <dbReference type="NCBI Taxonomy" id="2827690"/>
    <lineage>
        <taxon>Viruses</taxon>
        <taxon>Duplodnaviria</taxon>
        <taxon>Heunggongvirae</taxon>
        <taxon>Uroviricota</taxon>
        <taxon>Caudoviricetes</taxon>
    </lineage>
</organism>
<name>A0A8S5T061_9CAUD</name>
<dbReference type="PROSITE" id="PS51462">
    <property type="entry name" value="NUDIX"/>
    <property type="match status" value="1"/>
</dbReference>
<feature type="domain" description="Nudix hydrolase" evidence="2">
    <location>
        <begin position="2"/>
        <end position="129"/>
    </location>
</feature>
<dbReference type="GO" id="GO:0016787">
    <property type="term" value="F:hydrolase activity"/>
    <property type="evidence" value="ECO:0007669"/>
    <property type="project" value="UniProtKB-KW"/>
</dbReference>
<dbReference type="SUPFAM" id="SSF55811">
    <property type="entry name" value="Nudix"/>
    <property type="match status" value="1"/>
</dbReference>
<dbReference type="InterPro" id="IPR020084">
    <property type="entry name" value="NUDIX_hydrolase_CS"/>
</dbReference>
<dbReference type="PROSITE" id="PS00893">
    <property type="entry name" value="NUDIX_BOX"/>
    <property type="match status" value="1"/>
</dbReference>
<dbReference type="Gene3D" id="3.90.79.10">
    <property type="entry name" value="Nucleoside Triphosphate Pyrophosphohydrolase"/>
    <property type="match status" value="1"/>
</dbReference>
<sequence>MIKSAGALIKSVNTNRYLFLLRSSISSYPSRWGLVGGKVHHDEFLLEGLEREIEEEIGFLPPINKWIAFNCFTSMDKKFQYHSFLLLTDNEFIPKLNHENDGYAWVDIDFPPKPLHPRLKEVITSQVLIDSIKNFN</sequence>
<protein>
    <submittedName>
        <fullName evidence="3">ADP-ribose pyrophosphatase</fullName>
    </submittedName>
</protein>
<dbReference type="InterPro" id="IPR015797">
    <property type="entry name" value="NUDIX_hydrolase-like_dom_sf"/>
</dbReference>
<evidence type="ECO:0000256" key="1">
    <source>
        <dbReference type="ARBA" id="ARBA00022801"/>
    </source>
</evidence>
<reference evidence="3" key="1">
    <citation type="journal article" date="2021" name="Proc. Natl. Acad. Sci. U.S.A.">
        <title>A Catalog of Tens of Thousands of Viruses from Human Metagenomes Reveals Hidden Associations with Chronic Diseases.</title>
        <authorList>
            <person name="Tisza M.J."/>
            <person name="Buck C.B."/>
        </authorList>
    </citation>
    <scope>NUCLEOTIDE SEQUENCE</scope>
    <source>
        <strain evidence="3">CtWb16</strain>
    </source>
</reference>